<feature type="transmembrane region" description="Helical" evidence="1">
    <location>
        <begin position="120"/>
        <end position="141"/>
    </location>
</feature>
<name>A0A5C4M7D0_9PSEU</name>
<accession>A0A5C4M7D0</accession>
<dbReference type="Proteomes" id="UP000305546">
    <property type="component" value="Unassembled WGS sequence"/>
</dbReference>
<feature type="transmembrane region" description="Helical" evidence="1">
    <location>
        <begin position="147"/>
        <end position="166"/>
    </location>
</feature>
<keyword evidence="1" id="KW-1133">Transmembrane helix</keyword>
<dbReference type="EMBL" id="VDFW01000007">
    <property type="protein sequence ID" value="TNC26953.1"/>
    <property type="molecule type" value="Genomic_DNA"/>
</dbReference>
<feature type="transmembrane region" description="Helical" evidence="1">
    <location>
        <begin position="6"/>
        <end position="27"/>
    </location>
</feature>
<sequence length="233" mass="25057">MAWDTTLGVAAIMGLYGLAILIVLWPGPKHGRRLLQRWGVTSPSEMDIDESVRYLKRRRFWYPWLFFVIPLTGLGHESGIWAIGGTMLLGALLGELLAWRPPVHARREAMLSRRVLTDLVPAWALILLAASLAGGMVRTIIEREWPQLGVTIGCTVVVGVVLVLALRRPAAGDAAVDLVLRARSARVAAGLAIVLPGIGEHVTSFPSMLLLVVSLAAGIAVAAPDRRSASALV</sequence>
<dbReference type="RefSeq" id="WP_139096561.1">
    <property type="nucleotide sequence ID" value="NZ_VDFW01000007.1"/>
</dbReference>
<proteinExistence type="predicted"/>
<feature type="transmembrane region" description="Helical" evidence="1">
    <location>
        <begin position="60"/>
        <end position="75"/>
    </location>
</feature>
<dbReference type="OrthoDB" id="3693152at2"/>
<organism evidence="2 3">
    <name type="scientific">Amycolatopsis alkalitolerans</name>
    <dbReference type="NCBI Taxonomy" id="2547244"/>
    <lineage>
        <taxon>Bacteria</taxon>
        <taxon>Bacillati</taxon>
        <taxon>Actinomycetota</taxon>
        <taxon>Actinomycetes</taxon>
        <taxon>Pseudonocardiales</taxon>
        <taxon>Pseudonocardiaceae</taxon>
        <taxon>Amycolatopsis</taxon>
    </lineage>
</organism>
<protein>
    <submittedName>
        <fullName evidence="2">Uncharacterized protein</fullName>
    </submittedName>
</protein>
<keyword evidence="1" id="KW-0812">Transmembrane</keyword>
<dbReference type="AlphaFoldDB" id="A0A5C4M7D0"/>
<gene>
    <name evidence="2" type="ORF">FG385_11005</name>
</gene>
<keyword evidence="3" id="KW-1185">Reference proteome</keyword>
<reference evidence="2 3" key="1">
    <citation type="submission" date="2019-06" db="EMBL/GenBank/DDBJ databases">
        <title>Amycolatopsis alkalitolerans sp. nov., isolated from Gastrodia elata Blume.</title>
        <authorList>
            <person name="Narsing Rao M.P."/>
            <person name="Li W.J."/>
        </authorList>
    </citation>
    <scope>NUCLEOTIDE SEQUENCE [LARGE SCALE GENOMIC DNA]</scope>
    <source>
        <strain evidence="2 3">SYSUP0005</strain>
    </source>
</reference>
<comment type="caution">
    <text evidence="2">The sequence shown here is derived from an EMBL/GenBank/DDBJ whole genome shotgun (WGS) entry which is preliminary data.</text>
</comment>
<evidence type="ECO:0000256" key="1">
    <source>
        <dbReference type="SAM" id="Phobius"/>
    </source>
</evidence>
<feature type="transmembrane region" description="Helical" evidence="1">
    <location>
        <begin position="204"/>
        <end position="223"/>
    </location>
</feature>
<keyword evidence="1" id="KW-0472">Membrane</keyword>
<evidence type="ECO:0000313" key="3">
    <source>
        <dbReference type="Proteomes" id="UP000305546"/>
    </source>
</evidence>
<evidence type="ECO:0000313" key="2">
    <source>
        <dbReference type="EMBL" id="TNC26953.1"/>
    </source>
</evidence>